<dbReference type="InterPro" id="IPR050187">
    <property type="entry name" value="Lipid_Phosphate_FormReg"/>
</dbReference>
<reference evidence="6" key="1">
    <citation type="submission" date="2018-05" db="EMBL/GenBank/DDBJ databases">
        <authorList>
            <person name="Lanie J.A."/>
            <person name="Ng W.-L."/>
            <person name="Kazmierczak K.M."/>
            <person name="Andrzejewski T.M."/>
            <person name="Davidsen T.M."/>
            <person name="Wayne K.J."/>
            <person name="Tettelin H."/>
            <person name="Glass J.I."/>
            <person name="Rusch D."/>
            <person name="Podicherti R."/>
            <person name="Tsui H.-C.T."/>
            <person name="Winkler M.E."/>
        </authorList>
    </citation>
    <scope>NUCLEOTIDE SEQUENCE</scope>
</reference>
<gene>
    <name evidence="6" type="ORF">METZ01_LOCUS125292</name>
</gene>
<keyword evidence="4" id="KW-0067">ATP-binding</keyword>
<evidence type="ECO:0000256" key="4">
    <source>
        <dbReference type="ARBA" id="ARBA00022840"/>
    </source>
</evidence>
<dbReference type="PROSITE" id="PS50146">
    <property type="entry name" value="DAGK"/>
    <property type="match status" value="1"/>
</dbReference>
<keyword evidence="1" id="KW-0808">Transferase</keyword>
<dbReference type="PANTHER" id="PTHR12358:SF54">
    <property type="entry name" value="SPHINGOSINE KINASE RELATED PROTEIN"/>
    <property type="match status" value="1"/>
</dbReference>
<evidence type="ECO:0000256" key="1">
    <source>
        <dbReference type="ARBA" id="ARBA00022679"/>
    </source>
</evidence>
<keyword evidence="2" id="KW-0547">Nucleotide-binding</keyword>
<dbReference type="Pfam" id="PF19279">
    <property type="entry name" value="YegS_C"/>
    <property type="match status" value="1"/>
</dbReference>
<proteinExistence type="predicted"/>
<dbReference type="GO" id="GO:0001727">
    <property type="term" value="F:lipid kinase activity"/>
    <property type="evidence" value="ECO:0007669"/>
    <property type="project" value="TreeGrafter"/>
</dbReference>
<dbReference type="EMBL" id="UINC01017464">
    <property type="protein sequence ID" value="SVA72438.1"/>
    <property type="molecule type" value="Genomic_DNA"/>
</dbReference>
<organism evidence="6">
    <name type="scientific">marine metagenome</name>
    <dbReference type="NCBI Taxonomy" id="408172"/>
    <lineage>
        <taxon>unclassified sequences</taxon>
        <taxon>metagenomes</taxon>
        <taxon>ecological metagenomes</taxon>
    </lineage>
</organism>
<evidence type="ECO:0000256" key="3">
    <source>
        <dbReference type="ARBA" id="ARBA00022777"/>
    </source>
</evidence>
<dbReference type="InterPro" id="IPR016064">
    <property type="entry name" value="NAD/diacylglycerol_kinase_sf"/>
</dbReference>
<dbReference type="SUPFAM" id="SSF111331">
    <property type="entry name" value="NAD kinase/diacylglycerol kinase-like"/>
    <property type="match status" value="1"/>
</dbReference>
<dbReference type="InterPro" id="IPR017438">
    <property type="entry name" value="ATP-NAD_kinase_N"/>
</dbReference>
<protein>
    <recommendedName>
        <fullName evidence="5">DAGKc domain-containing protein</fullName>
    </recommendedName>
</protein>
<dbReference type="PANTHER" id="PTHR12358">
    <property type="entry name" value="SPHINGOSINE KINASE"/>
    <property type="match status" value="1"/>
</dbReference>
<evidence type="ECO:0000313" key="6">
    <source>
        <dbReference type="EMBL" id="SVA72438.1"/>
    </source>
</evidence>
<dbReference type="GO" id="GO:0016020">
    <property type="term" value="C:membrane"/>
    <property type="evidence" value="ECO:0007669"/>
    <property type="project" value="GOC"/>
</dbReference>
<dbReference type="Gene3D" id="3.40.50.10330">
    <property type="entry name" value="Probable inorganic polyphosphate/atp-NAD kinase, domain 1"/>
    <property type="match status" value="1"/>
</dbReference>
<dbReference type="InterPro" id="IPR045540">
    <property type="entry name" value="YegS/DAGK_C"/>
</dbReference>
<dbReference type="Pfam" id="PF00781">
    <property type="entry name" value="DAGK_cat"/>
    <property type="match status" value="1"/>
</dbReference>
<evidence type="ECO:0000256" key="2">
    <source>
        <dbReference type="ARBA" id="ARBA00022741"/>
    </source>
</evidence>
<dbReference type="GO" id="GO:0005524">
    <property type="term" value="F:ATP binding"/>
    <property type="evidence" value="ECO:0007669"/>
    <property type="project" value="UniProtKB-KW"/>
</dbReference>
<accession>A0A381Y5Y5</accession>
<dbReference type="GO" id="GO:0006665">
    <property type="term" value="P:sphingolipid metabolic process"/>
    <property type="evidence" value="ECO:0007669"/>
    <property type="project" value="TreeGrafter"/>
</dbReference>
<feature type="domain" description="DAGKc" evidence="5">
    <location>
        <begin position="1"/>
        <end position="127"/>
    </location>
</feature>
<dbReference type="AlphaFoldDB" id="A0A381Y5Y5"/>
<keyword evidence="3" id="KW-0418">Kinase</keyword>
<dbReference type="Gene3D" id="2.60.200.40">
    <property type="match status" value="2"/>
</dbReference>
<sequence>MVVNPHGGLKKGIGILDRVKPIFDEGGAELTILETEYAGHAREMAREKDFTGYDGFCAIGGDGTMHEVINGMLKRPDERKIPIGLVTGGTGNSFMHDLDCLDPENAAKRILTGRLRPIDIAKVDADGETIYGFNIVGWGMPTDINFLAEKMRWLGEQRYNVASIIEVMKGKQRLAKLIIDGNTVVGDYGFILGCNTIHTGKGMMMAPLAQLNDGLIDLIIARKAGRFKLLRLFPKLFSGGHVGDPLVDYHQVKEFSIIPQEDNILNIDGEMIGSTPIHVTVEQGLIDVLV</sequence>
<evidence type="ECO:0000259" key="5">
    <source>
        <dbReference type="PROSITE" id="PS50146"/>
    </source>
</evidence>
<dbReference type="InterPro" id="IPR001206">
    <property type="entry name" value="Diacylglycerol_kinase_cat_dom"/>
</dbReference>
<name>A0A381Y5Y5_9ZZZZ</name>